<gene>
    <name evidence="2" type="ORF">Scep_010475</name>
</gene>
<dbReference type="Proteomes" id="UP001419268">
    <property type="component" value="Unassembled WGS sequence"/>
</dbReference>
<keyword evidence="3" id="KW-1185">Reference proteome</keyword>
<protein>
    <submittedName>
        <fullName evidence="2">Uncharacterized protein</fullName>
    </submittedName>
</protein>
<evidence type="ECO:0000313" key="2">
    <source>
        <dbReference type="EMBL" id="KAK9140794.1"/>
    </source>
</evidence>
<dbReference type="AlphaFoldDB" id="A0AAP0JVW6"/>
<feature type="region of interest" description="Disordered" evidence="1">
    <location>
        <begin position="1"/>
        <end position="62"/>
    </location>
</feature>
<proteinExistence type="predicted"/>
<organism evidence="2 3">
    <name type="scientific">Stephania cephalantha</name>
    <dbReference type="NCBI Taxonomy" id="152367"/>
    <lineage>
        <taxon>Eukaryota</taxon>
        <taxon>Viridiplantae</taxon>
        <taxon>Streptophyta</taxon>
        <taxon>Embryophyta</taxon>
        <taxon>Tracheophyta</taxon>
        <taxon>Spermatophyta</taxon>
        <taxon>Magnoliopsida</taxon>
        <taxon>Ranunculales</taxon>
        <taxon>Menispermaceae</taxon>
        <taxon>Menispermoideae</taxon>
        <taxon>Cissampelideae</taxon>
        <taxon>Stephania</taxon>
    </lineage>
</organism>
<evidence type="ECO:0000256" key="1">
    <source>
        <dbReference type="SAM" id="MobiDB-lite"/>
    </source>
</evidence>
<evidence type="ECO:0000313" key="3">
    <source>
        <dbReference type="Proteomes" id="UP001419268"/>
    </source>
</evidence>
<name>A0AAP0JVW6_9MAGN</name>
<dbReference type="EMBL" id="JBBNAG010000004">
    <property type="protein sequence ID" value="KAK9140794.1"/>
    <property type="molecule type" value="Genomic_DNA"/>
</dbReference>
<accession>A0AAP0JVW6</accession>
<feature type="region of interest" description="Disordered" evidence="1">
    <location>
        <begin position="81"/>
        <end position="111"/>
    </location>
</feature>
<comment type="caution">
    <text evidence="2">The sequence shown here is derived from an EMBL/GenBank/DDBJ whole genome shotgun (WGS) entry which is preliminary data.</text>
</comment>
<reference evidence="2 3" key="1">
    <citation type="submission" date="2024-01" db="EMBL/GenBank/DDBJ databases">
        <title>Genome assemblies of Stephania.</title>
        <authorList>
            <person name="Yang L."/>
        </authorList>
    </citation>
    <scope>NUCLEOTIDE SEQUENCE [LARGE SCALE GENOMIC DNA]</scope>
    <source>
        <strain evidence="2">JXDWG</strain>
        <tissue evidence="2">Leaf</tissue>
    </source>
</reference>
<sequence length="189" mass="20615">MGGSIGEGLESLQRDGAMADAAPGGGWTVGSSEDERARRSSSSQAAARGDGEGDTGQDATQAVLRLEGAAGADASQAARLQQQQTSRCVGRHVRMTASRCTDGSDGQRADEGQRLRGACDVDDQQRQRRGERRGATTRWRLLEMRMKEIKEREDPCLENQNHGVETPLNAMTRKDSTRIRTITLTWRPM</sequence>